<dbReference type="GeneID" id="70238415"/>
<dbReference type="OrthoDB" id="3994164at2759"/>
<accession>A0A9P8NXA6</accession>
<proteinExistence type="predicted"/>
<feature type="region of interest" description="Disordered" evidence="2">
    <location>
        <begin position="185"/>
        <end position="206"/>
    </location>
</feature>
<sequence>MNQSHYTQPEYYEQWPTPNAPPASSVDIYDDHSSSIQRAGLRQTHLSAQIQQQQKKKHRPKTMLFAPDPNASLMPPVGPYYDASRGHSAGSFGSVGSASNGPGPYAYHEYYQPHTPYAGSQHSLPYSGSQGSLTGAPGQRPVPQYARSQMLGPGLRKASPATPGGGTANHAARLSINSALSFVGYSPKRPTDSGTPDSTDTRDFDSEYRDTIDDDYQTTMEMSKLSEEVRSLQVHKSKSEQLEQTVGVLESENEALRKRVQELEAENAQTEKLHHSHQDSYKSTIVSMISLLPDYIKNKHHFLEFTKSVQLDQQFEQQVSDAAESYTERPPSEATDEKVLEMFRQEVRSLNETVIQMEKRKLETETVLKQQIQAGNKAIKRLATRSLLHGGTGPAGLRRELRFIDIVEPQLNVEELKQNSLQVSKMEKVH</sequence>
<feature type="compositionally biased region" description="Polar residues" evidence="2">
    <location>
        <begin position="44"/>
        <end position="53"/>
    </location>
</feature>
<organism evidence="3 4">
    <name type="scientific">Ogataea philodendri</name>
    <dbReference type="NCBI Taxonomy" id="1378263"/>
    <lineage>
        <taxon>Eukaryota</taxon>
        <taxon>Fungi</taxon>
        <taxon>Dikarya</taxon>
        <taxon>Ascomycota</taxon>
        <taxon>Saccharomycotina</taxon>
        <taxon>Pichiomycetes</taxon>
        <taxon>Pichiales</taxon>
        <taxon>Pichiaceae</taxon>
        <taxon>Ogataea</taxon>
    </lineage>
</organism>
<dbReference type="AlphaFoldDB" id="A0A9P8NXA6"/>
<evidence type="ECO:0000313" key="4">
    <source>
        <dbReference type="Proteomes" id="UP000769157"/>
    </source>
</evidence>
<evidence type="ECO:0000256" key="2">
    <source>
        <dbReference type="SAM" id="MobiDB-lite"/>
    </source>
</evidence>
<keyword evidence="4" id="KW-1185">Reference proteome</keyword>
<keyword evidence="1" id="KW-0175">Coiled coil</keyword>
<dbReference type="EMBL" id="JAEUBE010000439">
    <property type="protein sequence ID" value="KAH3661603.1"/>
    <property type="molecule type" value="Genomic_DNA"/>
</dbReference>
<evidence type="ECO:0000313" key="3">
    <source>
        <dbReference type="EMBL" id="KAH3661603.1"/>
    </source>
</evidence>
<protein>
    <submittedName>
        <fullName evidence="3">Uncharacterized protein</fullName>
    </submittedName>
</protein>
<dbReference type="Proteomes" id="UP000769157">
    <property type="component" value="Unassembled WGS sequence"/>
</dbReference>
<dbReference type="RefSeq" id="XP_046058716.1">
    <property type="nucleotide sequence ID" value="XM_046207740.1"/>
</dbReference>
<gene>
    <name evidence="3" type="ORF">OGAPHI_006451</name>
</gene>
<comment type="caution">
    <text evidence="3">The sequence shown here is derived from an EMBL/GenBank/DDBJ whole genome shotgun (WGS) entry which is preliminary data.</text>
</comment>
<feature type="region of interest" description="Disordered" evidence="2">
    <location>
        <begin position="1"/>
        <end position="71"/>
    </location>
</feature>
<feature type="coiled-coil region" evidence="1">
    <location>
        <begin position="232"/>
        <end position="280"/>
    </location>
</feature>
<name>A0A9P8NXA6_9ASCO</name>
<reference evidence="3" key="2">
    <citation type="submission" date="2021-01" db="EMBL/GenBank/DDBJ databases">
        <authorList>
            <person name="Schikora-Tamarit M.A."/>
        </authorList>
    </citation>
    <scope>NUCLEOTIDE SEQUENCE</scope>
    <source>
        <strain evidence="3">CBS6075</strain>
    </source>
</reference>
<evidence type="ECO:0000256" key="1">
    <source>
        <dbReference type="SAM" id="Coils"/>
    </source>
</evidence>
<reference evidence="3" key="1">
    <citation type="journal article" date="2021" name="Open Biol.">
        <title>Shared evolutionary footprints suggest mitochondrial oxidative damage underlies multiple complex I losses in fungi.</title>
        <authorList>
            <person name="Schikora-Tamarit M.A."/>
            <person name="Marcet-Houben M."/>
            <person name="Nosek J."/>
            <person name="Gabaldon T."/>
        </authorList>
    </citation>
    <scope>NUCLEOTIDE SEQUENCE</scope>
    <source>
        <strain evidence="3">CBS6075</strain>
    </source>
</reference>